<name>A0A9P6CM12_9AGAR</name>
<dbReference type="AlphaFoldDB" id="A0A9P6CM12"/>
<sequence>MGPLRTPNRSSTYTSRAPASPAQPATPREGGGTIFRTEAAKKYRLAPADLDSILPVEIRRNNHGGPYPIKIYNISDVKALVARLAGKSPTYNPSTPTKESTGVVPKTPELAEKKPGGRIMRSTAMKRFKLKGPQLDRILPISIKPNPYQKSGGDMRFYNLRDVEELHASVQAGAASPSKPKGMPKYSYYDDDPFLYRDGIYDGMSSEDAAALFSAHTGIAPLWAFGDQSD</sequence>
<evidence type="ECO:0000313" key="3">
    <source>
        <dbReference type="Proteomes" id="UP000807353"/>
    </source>
</evidence>
<dbReference type="CDD" id="cd21075">
    <property type="entry name" value="DBD_XPA-like"/>
    <property type="match status" value="1"/>
</dbReference>
<organism evidence="2 3">
    <name type="scientific">Collybia nuda</name>
    <dbReference type="NCBI Taxonomy" id="64659"/>
    <lineage>
        <taxon>Eukaryota</taxon>
        <taxon>Fungi</taxon>
        <taxon>Dikarya</taxon>
        <taxon>Basidiomycota</taxon>
        <taxon>Agaricomycotina</taxon>
        <taxon>Agaricomycetes</taxon>
        <taxon>Agaricomycetidae</taxon>
        <taxon>Agaricales</taxon>
        <taxon>Tricholomatineae</taxon>
        <taxon>Clitocybaceae</taxon>
        <taxon>Collybia</taxon>
    </lineage>
</organism>
<dbReference type="EMBL" id="MU150239">
    <property type="protein sequence ID" value="KAF9466855.1"/>
    <property type="molecule type" value="Genomic_DNA"/>
</dbReference>
<evidence type="ECO:0000256" key="1">
    <source>
        <dbReference type="SAM" id="MobiDB-lite"/>
    </source>
</evidence>
<comment type="caution">
    <text evidence="2">The sequence shown here is derived from an EMBL/GenBank/DDBJ whole genome shotgun (WGS) entry which is preliminary data.</text>
</comment>
<accession>A0A9P6CM12</accession>
<dbReference type="SUPFAM" id="SSF46955">
    <property type="entry name" value="Putative DNA-binding domain"/>
    <property type="match status" value="1"/>
</dbReference>
<reference evidence="2" key="1">
    <citation type="submission" date="2020-11" db="EMBL/GenBank/DDBJ databases">
        <authorList>
            <consortium name="DOE Joint Genome Institute"/>
            <person name="Ahrendt S."/>
            <person name="Riley R."/>
            <person name="Andreopoulos W."/>
            <person name="Labutti K."/>
            <person name="Pangilinan J."/>
            <person name="Ruiz-Duenas F.J."/>
            <person name="Barrasa J.M."/>
            <person name="Sanchez-Garcia M."/>
            <person name="Camarero S."/>
            <person name="Miyauchi S."/>
            <person name="Serrano A."/>
            <person name="Linde D."/>
            <person name="Babiker R."/>
            <person name="Drula E."/>
            <person name="Ayuso-Fernandez I."/>
            <person name="Pacheco R."/>
            <person name="Padilla G."/>
            <person name="Ferreira P."/>
            <person name="Barriuso J."/>
            <person name="Kellner H."/>
            <person name="Castanera R."/>
            <person name="Alfaro M."/>
            <person name="Ramirez L."/>
            <person name="Pisabarro A.G."/>
            <person name="Kuo A."/>
            <person name="Tritt A."/>
            <person name="Lipzen A."/>
            <person name="He G."/>
            <person name="Yan M."/>
            <person name="Ng V."/>
            <person name="Cullen D."/>
            <person name="Martin F."/>
            <person name="Rosso M.-N."/>
            <person name="Henrissat B."/>
            <person name="Hibbett D."/>
            <person name="Martinez A.T."/>
            <person name="Grigoriev I.V."/>
        </authorList>
    </citation>
    <scope>NUCLEOTIDE SEQUENCE</scope>
    <source>
        <strain evidence="2">CBS 247.69</strain>
    </source>
</reference>
<gene>
    <name evidence="2" type="ORF">BDZ94DRAFT_1249947</name>
</gene>
<feature type="region of interest" description="Disordered" evidence="1">
    <location>
        <begin position="1"/>
        <end position="33"/>
    </location>
</feature>
<evidence type="ECO:0000313" key="2">
    <source>
        <dbReference type="EMBL" id="KAF9466855.1"/>
    </source>
</evidence>
<feature type="compositionally biased region" description="Polar residues" evidence="1">
    <location>
        <begin position="7"/>
        <end position="17"/>
    </location>
</feature>
<keyword evidence="3" id="KW-1185">Reference proteome</keyword>
<proteinExistence type="predicted"/>
<dbReference type="InterPro" id="IPR009061">
    <property type="entry name" value="DNA-bd_dom_put_sf"/>
</dbReference>
<dbReference type="OrthoDB" id="2881925at2759"/>
<dbReference type="Proteomes" id="UP000807353">
    <property type="component" value="Unassembled WGS sequence"/>
</dbReference>
<protein>
    <submittedName>
        <fullName evidence="2">Uncharacterized protein</fullName>
    </submittedName>
</protein>